<keyword evidence="3 6" id="KW-0812">Transmembrane</keyword>
<keyword evidence="2" id="KW-1003">Cell membrane</keyword>
<evidence type="ECO:0000256" key="5">
    <source>
        <dbReference type="ARBA" id="ARBA00023136"/>
    </source>
</evidence>
<feature type="transmembrane region" description="Helical" evidence="6">
    <location>
        <begin position="12"/>
        <end position="33"/>
    </location>
</feature>
<gene>
    <name evidence="7" type="primary">ctaG</name>
    <name evidence="7" type="ORF">K0U00_02685</name>
</gene>
<reference evidence="7 8" key="1">
    <citation type="submission" date="2021-07" db="EMBL/GenBank/DDBJ databases">
        <title>Paenibacillus radiodurans sp. nov., isolated from the southeastern edge of Tengger Desert.</title>
        <authorList>
            <person name="Zhang G."/>
        </authorList>
    </citation>
    <scope>NUCLEOTIDE SEQUENCE [LARGE SCALE GENOMIC DNA]</scope>
    <source>
        <strain evidence="7 8">CCM 7311</strain>
    </source>
</reference>
<keyword evidence="8" id="KW-1185">Reference proteome</keyword>
<accession>A0ABS7BWH5</accession>
<feature type="transmembrane region" description="Helical" evidence="6">
    <location>
        <begin position="116"/>
        <end position="134"/>
    </location>
</feature>
<dbReference type="Pfam" id="PF09678">
    <property type="entry name" value="Caa3_CtaG"/>
    <property type="match status" value="1"/>
</dbReference>
<name>A0ABS7BWH5_9BACL</name>
<feature type="transmembrane region" description="Helical" evidence="6">
    <location>
        <begin position="45"/>
        <end position="64"/>
    </location>
</feature>
<evidence type="ECO:0000313" key="8">
    <source>
        <dbReference type="Proteomes" id="UP001519887"/>
    </source>
</evidence>
<protein>
    <submittedName>
        <fullName evidence="7">Cytochrome c oxidase assembly factor CtaG</fullName>
    </submittedName>
</protein>
<comment type="caution">
    <text evidence="7">The sequence shown here is derived from an EMBL/GenBank/DDBJ whole genome shotgun (WGS) entry which is preliminary data.</text>
</comment>
<evidence type="ECO:0000256" key="6">
    <source>
        <dbReference type="SAM" id="Phobius"/>
    </source>
</evidence>
<dbReference type="InterPro" id="IPR014108">
    <property type="entry name" value="Caa3-assmbl_CtaG"/>
</dbReference>
<dbReference type="RefSeq" id="WP_210038890.1">
    <property type="nucleotide sequence ID" value="NZ_JBHLVU010000011.1"/>
</dbReference>
<evidence type="ECO:0000256" key="4">
    <source>
        <dbReference type="ARBA" id="ARBA00022989"/>
    </source>
</evidence>
<evidence type="ECO:0000256" key="3">
    <source>
        <dbReference type="ARBA" id="ARBA00022692"/>
    </source>
</evidence>
<dbReference type="NCBIfam" id="TIGR02737">
    <property type="entry name" value="caa3_CtaG"/>
    <property type="match status" value="1"/>
</dbReference>
<dbReference type="EMBL" id="JAHZIK010000027">
    <property type="protein sequence ID" value="MBW7452949.1"/>
    <property type="molecule type" value="Genomic_DNA"/>
</dbReference>
<sequence length="305" mass="35191">MLGLQYFTFEELWSPIFFFFIAAIVILYFYMVGPWKLKHAPQEPPATWLQKSLFVFGAVLYYLAQGGPFEMLGHMMFTFHMMNMSISYLIVPPLILLAVPGFVWRKMFSGAFWKKLNPLMHPILSLVLFNMLFSLYHVPHVHDFVMTHYTVHRIYYLVMLLAAFMMWWQIVCPVPEWNRLTDLRKMAYVFANGILLTPACALIIFASTPLYATYNDPEVWAQAMGYCVSGDPTRLLTMFDGPSFFNLMKPVEDQQLGGIVMKLVQELMYGSILAYVFFHWYKREQGDTEDELPRTGSAGPAGAGV</sequence>
<feature type="transmembrane region" description="Helical" evidence="6">
    <location>
        <begin position="84"/>
        <end position="104"/>
    </location>
</feature>
<feature type="transmembrane region" description="Helical" evidence="6">
    <location>
        <begin position="186"/>
        <end position="206"/>
    </location>
</feature>
<dbReference type="InterPro" id="IPR019108">
    <property type="entry name" value="Caa3_assmbl_CtaG-rel"/>
</dbReference>
<keyword evidence="5 6" id="KW-0472">Membrane</keyword>
<evidence type="ECO:0000313" key="7">
    <source>
        <dbReference type="EMBL" id="MBW7452949.1"/>
    </source>
</evidence>
<comment type="subcellular location">
    <subcellularLocation>
        <location evidence="1">Cell membrane</location>
        <topology evidence="1">Multi-pass membrane protein</topology>
    </subcellularLocation>
</comment>
<keyword evidence="4 6" id="KW-1133">Transmembrane helix</keyword>
<feature type="transmembrane region" description="Helical" evidence="6">
    <location>
        <begin position="154"/>
        <end position="174"/>
    </location>
</feature>
<evidence type="ECO:0000256" key="1">
    <source>
        <dbReference type="ARBA" id="ARBA00004651"/>
    </source>
</evidence>
<dbReference type="Proteomes" id="UP001519887">
    <property type="component" value="Unassembled WGS sequence"/>
</dbReference>
<evidence type="ECO:0000256" key="2">
    <source>
        <dbReference type="ARBA" id="ARBA00022475"/>
    </source>
</evidence>
<organism evidence="7 8">
    <name type="scientific">Paenibacillus sepulcri</name>
    <dbReference type="NCBI Taxonomy" id="359917"/>
    <lineage>
        <taxon>Bacteria</taxon>
        <taxon>Bacillati</taxon>
        <taxon>Bacillota</taxon>
        <taxon>Bacilli</taxon>
        <taxon>Bacillales</taxon>
        <taxon>Paenibacillaceae</taxon>
        <taxon>Paenibacillus</taxon>
    </lineage>
</organism>
<proteinExistence type="predicted"/>